<dbReference type="RefSeq" id="WP_213654372.1">
    <property type="nucleotide sequence ID" value="NZ_BOSL01000004.1"/>
</dbReference>
<sequence length="389" mass="43773">MRKKSTSARGLALFIALIILTLFPASLIKAEERQVTVYLNGQQIHLEQNPLARDGIVYVPLRAVFEAQGATVSWDSSQRIIKSTKGERNIEYMVDKGKMVINGIEVSTAPHITYQQRQWVPLRFISQALGNEVTWNQVTYSVNIKSLPITQANALTNTSEEEQWPVLPPEISTTLKMNEETRSKTLYLPDQDLTLRVGHYGFKDGNLYSYLTFYNDGDQDYELSFEPGNKKLVSIYQKEREALPTVNLQDCTEVTSRVVIDNSSSQGTITRVPIFTENEACKASNQAEQQKNNTPKRFAFGETGSNVVTTSKYVQTAEGALNGFRIPANNLEQLIIVAPTEGWTHLVVNGSFRRSTDNPDTAVTFKLDYKVDLSLGFDEFSFIYTYFGS</sequence>
<evidence type="ECO:0000313" key="3">
    <source>
        <dbReference type="Proteomes" id="UP000679992"/>
    </source>
</evidence>
<gene>
    <name evidence="2" type="ORF">J42TS3_16460</name>
</gene>
<dbReference type="EMBL" id="BOSL01000004">
    <property type="protein sequence ID" value="GIP52611.1"/>
    <property type="molecule type" value="Genomic_DNA"/>
</dbReference>
<dbReference type="SUPFAM" id="SSF55383">
    <property type="entry name" value="Copper amine oxidase, domain N"/>
    <property type="match status" value="1"/>
</dbReference>
<name>A0ABQ4M9E8_9BACL</name>
<dbReference type="Proteomes" id="UP000679992">
    <property type="component" value="Unassembled WGS sequence"/>
</dbReference>
<comment type="caution">
    <text evidence="2">The sequence shown here is derived from an EMBL/GenBank/DDBJ whole genome shotgun (WGS) entry which is preliminary data.</text>
</comment>
<dbReference type="InterPro" id="IPR012854">
    <property type="entry name" value="Cu_amine_oxidase-like_N"/>
</dbReference>
<evidence type="ECO:0000259" key="1">
    <source>
        <dbReference type="Pfam" id="PF07833"/>
    </source>
</evidence>
<keyword evidence="3" id="KW-1185">Reference proteome</keyword>
<reference evidence="2 3" key="1">
    <citation type="submission" date="2021-03" db="EMBL/GenBank/DDBJ databases">
        <title>Antimicrobial resistance genes in bacteria isolated from Japanese honey, and their potential for conferring macrolide and lincosamide resistance in the American foulbrood pathogen Paenibacillus larvae.</title>
        <authorList>
            <person name="Okamoto M."/>
            <person name="Kumagai M."/>
            <person name="Kanamori H."/>
            <person name="Takamatsu D."/>
        </authorList>
    </citation>
    <scope>NUCLEOTIDE SEQUENCE [LARGE SCALE GENOMIC DNA]</scope>
    <source>
        <strain evidence="2 3">J42TS3</strain>
    </source>
</reference>
<protein>
    <recommendedName>
        <fullName evidence="1">Copper amine oxidase-like N-terminal domain-containing protein</fullName>
    </recommendedName>
</protein>
<dbReference type="Pfam" id="PF07833">
    <property type="entry name" value="Cu_amine_oxidN1"/>
    <property type="match status" value="1"/>
</dbReference>
<accession>A0ABQ4M9E8</accession>
<proteinExistence type="predicted"/>
<dbReference type="Gene3D" id="3.30.457.10">
    <property type="entry name" value="Copper amine oxidase-like, N-terminal domain"/>
    <property type="match status" value="1"/>
</dbReference>
<evidence type="ECO:0000313" key="2">
    <source>
        <dbReference type="EMBL" id="GIP52611.1"/>
    </source>
</evidence>
<feature type="domain" description="Copper amine oxidase-like N-terminal" evidence="1">
    <location>
        <begin position="39"/>
        <end position="144"/>
    </location>
</feature>
<organism evidence="2 3">
    <name type="scientific">Paenibacillus vini</name>
    <dbReference type="NCBI Taxonomy" id="1476024"/>
    <lineage>
        <taxon>Bacteria</taxon>
        <taxon>Bacillati</taxon>
        <taxon>Bacillota</taxon>
        <taxon>Bacilli</taxon>
        <taxon>Bacillales</taxon>
        <taxon>Paenibacillaceae</taxon>
        <taxon>Paenibacillus</taxon>
    </lineage>
</organism>
<dbReference type="InterPro" id="IPR036582">
    <property type="entry name" value="Mao_N_sf"/>
</dbReference>